<name>A0ABP7LSL9_9GAMM</name>
<evidence type="ECO:0000313" key="1">
    <source>
        <dbReference type="EMBL" id="GAA3906841.1"/>
    </source>
</evidence>
<dbReference type="EMBL" id="BAAAZT010000072">
    <property type="protein sequence ID" value="GAA3906841.1"/>
    <property type="molecule type" value="Genomic_DNA"/>
</dbReference>
<comment type="caution">
    <text evidence="1">The sequence shown here is derived from an EMBL/GenBank/DDBJ whole genome shotgun (WGS) entry which is preliminary data.</text>
</comment>
<dbReference type="Proteomes" id="UP001500133">
    <property type="component" value="Unassembled WGS sequence"/>
</dbReference>
<protein>
    <recommendedName>
        <fullName evidence="3">Preprotein translocase subunit YajC</fullName>
    </recommendedName>
</protein>
<sequence>MKWLIIVAAVMMAISPVMWLKPSPRQRQRDRLRELARQYDVKVERREAPLLLVKDDMPAYRLRYPGDRPGPDFTLVRDAVASQDLARYTDGWRFRIAPLRPLPRDAQQQLAEMVSALPDDVWVVESNQAALTLWWWESSTAEALSPALKAAAALRDTLCGHADHPGVSPLRAPAMPEKSG</sequence>
<reference evidence="2" key="1">
    <citation type="journal article" date="2019" name="Int. J. Syst. Evol. Microbiol.">
        <title>The Global Catalogue of Microorganisms (GCM) 10K type strain sequencing project: providing services to taxonomists for standard genome sequencing and annotation.</title>
        <authorList>
            <consortium name="The Broad Institute Genomics Platform"/>
            <consortium name="The Broad Institute Genome Sequencing Center for Infectious Disease"/>
            <person name="Wu L."/>
            <person name="Ma J."/>
        </authorList>
    </citation>
    <scope>NUCLEOTIDE SEQUENCE [LARGE SCALE GENOMIC DNA]</scope>
    <source>
        <strain evidence="2">JCM 16914</strain>
    </source>
</reference>
<evidence type="ECO:0000313" key="2">
    <source>
        <dbReference type="Proteomes" id="UP001500133"/>
    </source>
</evidence>
<dbReference type="RefSeq" id="WP_344704188.1">
    <property type="nucleotide sequence ID" value="NZ_BAAAZT010000072.1"/>
</dbReference>
<proteinExistence type="predicted"/>
<evidence type="ECO:0008006" key="3">
    <source>
        <dbReference type="Google" id="ProtNLM"/>
    </source>
</evidence>
<keyword evidence="2" id="KW-1185">Reference proteome</keyword>
<organism evidence="1 2">
    <name type="scientific">Halomonas cibimaris</name>
    <dbReference type="NCBI Taxonomy" id="657012"/>
    <lineage>
        <taxon>Bacteria</taxon>
        <taxon>Pseudomonadati</taxon>
        <taxon>Pseudomonadota</taxon>
        <taxon>Gammaproteobacteria</taxon>
        <taxon>Oceanospirillales</taxon>
        <taxon>Halomonadaceae</taxon>
        <taxon>Halomonas</taxon>
    </lineage>
</organism>
<accession>A0ABP7LSL9</accession>
<gene>
    <name evidence="1" type="ORF">GCM10022228_16330</name>
</gene>